<evidence type="ECO:0000313" key="5">
    <source>
        <dbReference type="EMBL" id="KMQ72831.1"/>
    </source>
</evidence>
<proteinExistence type="inferred from homology"/>
<sequence>MPWNSPSLTELAEGVRADIRGRVSSARPELRRSLLRVIADVDAGVAHGLYGYLAWLAKQLMIDTADAEYLERWAGIWRIEREEAVSATGPVLLTGTSGAQVLQDTELEHDSGAVYTVDDTVTLDAQGNAVAQLTAVEPGASGNLDAGATLRFVEPVSGVNAEATVDTEGLTGGADQEDIERLRERLLERIRRQPHGGSEADYIGWALEAHPDVTRAWVYPHQPDEGEVSLRLVCDELANIIPTDAVIQAVETYIDGERPVAARGFYAVKPVAKPLDPSIRLTPDTQQARDRVSAALKDFLTDVAKPGGTLYREQLSGVIYVAAGDSRHELVMPDTDVVHAINEIAVLGTPTWL</sequence>
<comment type="similarity">
    <text evidence="1">Belongs to the Mu gp47/PBSX XkdT family.</text>
</comment>
<name>A0A0J7LY78_9GAMM</name>
<dbReference type="Pfam" id="PF04865">
    <property type="entry name" value="Baseplate_J"/>
    <property type="match status" value="1"/>
</dbReference>
<dbReference type="InterPro" id="IPR058531">
    <property type="entry name" value="Baseplate_J_M"/>
</dbReference>
<dbReference type="InterPro" id="IPR006949">
    <property type="entry name" value="Barrel_Baseplate_J-like"/>
</dbReference>
<dbReference type="RefSeq" id="WP_048494141.1">
    <property type="nucleotide sequence ID" value="NZ_LFBU01000001.1"/>
</dbReference>
<comment type="caution">
    <text evidence="6">The sequence shown here is derived from an EMBL/GenBank/DDBJ whole genome shotgun (WGS) entry which is preliminary data.</text>
</comment>
<reference evidence="6 8" key="1">
    <citation type="submission" date="2015-06" db="EMBL/GenBank/DDBJ databases">
        <title>Marinobacter subterrani, a genetically tractable neutrophilic iron-oxidizing strain isolated from the Soudan Iron Mine.</title>
        <authorList>
            <person name="Bonis B.M."/>
            <person name="Gralnick J.A."/>
        </authorList>
    </citation>
    <scope>NUCLEOTIDE SEQUENCE [LARGE SCALE GENOMIC DNA]</scope>
    <source>
        <strain evidence="6 8">JG233</strain>
    </source>
</reference>
<evidence type="ECO:0000259" key="3">
    <source>
        <dbReference type="Pfam" id="PF26078"/>
    </source>
</evidence>
<feature type="domain" description="Baseplate J-like C-terminal" evidence="4">
    <location>
        <begin position="276"/>
        <end position="352"/>
    </location>
</feature>
<dbReference type="Proteomes" id="UP000036102">
    <property type="component" value="Unassembled WGS sequence"/>
</dbReference>
<evidence type="ECO:0000256" key="1">
    <source>
        <dbReference type="ARBA" id="ARBA00038087"/>
    </source>
</evidence>
<dbReference type="PANTHER" id="PTHR37829:SF3">
    <property type="entry name" value="PROTEIN JAYE-RELATED"/>
    <property type="match status" value="1"/>
</dbReference>
<keyword evidence="8" id="KW-1185">Reference proteome</keyword>
<dbReference type="EMBL" id="LFBU01000001">
    <property type="protein sequence ID" value="KMQ73855.1"/>
    <property type="molecule type" value="Genomic_DNA"/>
</dbReference>
<protein>
    <submittedName>
        <fullName evidence="6">Putative phage protein gp47/JayE</fullName>
    </submittedName>
</protein>
<evidence type="ECO:0000313" key="7">
    <source>
        <dbReference type="EMBL" id="KMQ75318.1"/>
    </source>
</evidence>
<dbReference type="EMBL" id="LFBU01000002">
    <property type="protein sequence ID" value="KMQ72831.1"/>
    <property type="molecule type" value="Genomic_DNA"/>
</dbReference>
<evidence type="ECO:0000259" key="2">
    <source>
        <dbReference type="Pfam" id="PF04865"/>
    </source>
</evidence>
<feature type="domain" description="Baseplate J-like central" evidence="3">
    <location>
        <begin position="194"/>
        <end position="262"/>
    </location>
</feature>
<dbReference type="PANTHER" id="PTHR37829">
    <property type="entry name" value="PHAGE-LIKE ELEMENT PBSX PROTEIN XKDT"/>
    <property type="match status" value="1"/>
</dbReference>
<dbReference type="Pfam" id="PF26078">
    <property type="entry name" value="Baseplate_J_M"/>
    <property type="match status" value="1"/>
</dbReference>
<dbReference type="EMBL" id="LFBU01000001">
    <property type="protein sequence ID" value="KMQ75318.1"/>
    <property type="molecule type" value="Genomic_DNA"/>
</dbReference>
<evidence type="ECO:0000313" key="8">
    <source>
        <dbReference type="Proteomes" id="UP000036102"/>
    </source>
</evidence>
<dbReference type="InterPro" id="IPR058530">
    <property type="entry name" value="Baseplate_J-like_C"/>
</dbReference>
<dbReference type="Pfam" id="PF26079">
    <property type="entry name" value="Baseplate_J_C"/>
    <property type="match status" value="1"/>
</dbReference>
<organism evidence="6 8">
    <name type="scientific">Marinobacter subterrani</name>
    <dbReference type="NCBI Taxonomy" id="1658765"/>
    <lineage>
        <taxon>Bacteria</taxon>
        <taxon>Pseudomonadati</taxon>
        <taxon>Pseudomonadota</taxon>
        <taxon>Gammaproteobacteria</taxon>
        <taxon>Pseudomonadales</taxon>
        <taxon>Marinobacteraceae</taxon>
        <taxon>Marinobacter</taxon>
    </lineage>
</organism>
<evidence type="ECO:0000259" key="4">
    <source>
        <dbReference type="Pfam" id="PF26079"/>
    </source>
</evidence>
<evidence type="ECO:0000313" key="6">
    <source>
        <dbReference type="EMBL" id="KMQ73855.1"/>
    </source>
</evidence>
<dbReference type="PATRIC" id="fig|1658765.3.peg.1513"/>
<feature type="domain" description="Baseplate protein J-like barrel" evidence="2">
    <location>
        <begin position="91"/>
        <end position="171"/>
    </location>
</feature>
<dbReference type="InterPro" id="IPR052399">
    <property type="entry name" value="Phage_Baseplate_Assmbl_Protein"/>
</dbReference>
<gene>
    <name evidence="6" type="ORF">Msub_10016</name>
    <name evidence="7" type="ORF">Msub_11520</name>
    <name evidence="5" type="ORF">Msub_20025</name>
</gene>
<dbReference type="AlphaFoldDB" id="A0A0J7LY78"/>
<accession>A0A0J7LY78</accession>
<dbReference type="STRING" id="1658765.Msub_10016"/>
<dbReference type="OrthoDB" id="7565172at2"/>